<accession>M8AVA9</accession>
<feature type="compositionally biased region" description="Low complexity" evidence="1">
    <location>
        <begin position="24"/>
        <end position="33"/>
    </location>
</feature>
<proteinExistence type="predicted"/>
<feature type="region of interest" description="Disordered" evidence="1">
    <location>
        <begin position="23"/>
        <end position="149"/>
    </location>
</feature>
<reference evidence="2" key="1">
    <citation type="submission" date="2015-06" db="UniProtKB">
        <authorList>
            <consortium name="EnsemblPlants"/>
        </authorList>
    </citation>
    <scope>IDENTIFICATION</scope>
</reference>
<evidence type="ECO:0000313" key="2">
    <source>
        <dbReference type="EnsemblPlants" id="EMT05344"/>
    </source>
</evidence>
<dbReference type="AlphaFoldDB" id="M8AVA9"/>
<sequence>MVYPFGNNYSNPYGHNAYGAYFHQQQQQQQPQPRYNRRCLHFGDLSDPPGTSPTQQQQHLFSSDSAAAAAATAKETASETSLDQQDQPLKQPPSGSPAAAVSQQVGQPLLDLPPAAATSGSQHVDQAYSVSPQPPPAGDPVSSSKEGQQVPEVNGKYIIEMNLPKHVEESNLCFMFSKDPQHVLKQGKRGRVEFPSRKDADEARARWAITEKFSQRDPKDRTKNFATYPYGRMHPIEGSIGPKPERVNTRVNKLNKPKPEHDPLKFRAMVTDIYDWCRIDKYAKECNDNELVRPFNFNAAAVRGSTSPDITLCEEGPIGNHVFFNILLHVFAAHLTGRTWQGKFSKKHLRISRNQLMCAILMRTVPLTREEEILDDILRIISLLKPVYTINDCLPPHYAEMLSILKKPPRRSNPNIFNGKELVKFQERVLKRPAFSTPEGRTHVVQEFYTNSLEFVDSQWTAFDNSAPVHLEDWKHIPKVDKRLLKVLRESHGMEGKNAGKFGKQSLYMRHSMVHLPDDRERNYGELLAAQKVLASARGDVSPHPGALAAAAIPGSSSPAAPPGPRPQPSSRVWLPSTPLLFPLLTSPPPFSQSHKLLLHQAEKDVSLHSGALAAAAAGAIPCSASSPAAPPYYRPQPTSKVWISSTPLLFHRLTSTPPFSWSHDKLLLHQDTIWGGILDQALDDKTPSSSSPGPDVPKVFLSSLSMKIMDFI</sequence>
<evidence type="ECO:0000256" key="1">
    <source>
        <dbReference type="SAM" id="MobiDB-lite"/>
    </source>
</evidence>
<name>M8AVA9_AEGTA</name>
<feature type="compositionally biased region" description="Low complexity" evidence="1">
    <location>
        <begin position="542"/>
        <end position="559"/>
    </location>
</feature>
<feature type="compositionally biased region" description="Polar residues" evidence="1">
    <location>
        <begin position="52"/>
        <end position="61"/>
    </location>
</feature>
<organism evidence="2">
    <name type="scientific">Aegilops tauschii</name>
    <name type="common">Tausch's goatgrass</name>
    <name type="synonym">Aegilops squarrosa</name>
    <dbReference type="NCBI Taxonomy" id="37682"/>
    <lineage>
        <taxon>Eukaryota</taxon>
        <taxon>Viridiplantae</taxon>
        <taxon>Streptophyta</taxon>
        <taxon>Embryophyta</taxon>
        <taxon>Tracheophyta</taxon>
        <taxon>Spermatophyta</taxon>
        <taxon>Magnoliopsida</taxon>
        <taxon>Liliopsida</taxon>
        <taxon>Poales</taxon>
        <taxon>Poaceae</taxon>
        <taxon>BOP clade</taxon>
        <taxon>Pooideae</taxon>
        <taxon>Triticodae</taxon>
        <taxon>Triticeae</taxon>
        <taxon>Triticinae</taxon>
        <taxon>Aegilops</taxon>
    </lineage>
</organism>
<feature type="compositionally biased region" description="Low complexity" evidence="1">
    <location>
        <begin position="62"/>
        <end position="89"/>
    </location>
</feature>
<protein>
    <submittedName>
        <fullName evidence="2">Uncharacterized protein</fullName>
    </submittedName>
</protein>
<feature type="compositionally biased region" description="Polar residues" evidence="1">
    <location>
        <begin position="118"/>
        <end position="131"/>
    </location>
</feature>
<dbReference type="EnsemblPlants" id="EMT05344">
    <property type="protein sequence ID" value="EMT05344"/>
    <property type="gene ID" value="F775_24454"/>
</dbReference>
<feature type="region of interest" description="Disordered" evidence="1">
    <location>
        <begin position="539"/>
        <end position="572"/>
    </location>
</feature>